<dbReference type="Proteomes" id="UP001371456">
    <property type="component" value="Unassembled WGS sequence"/>
</dbReference>
<dbReference type="AlphaFoldDB" id="A0AAN8SZU0"/>
<reference evidence="1 2" key="1">
    <citation type="submission" date="2024-02" db="EMBL/GenBank/DDBJ databases">
        <title>de novo genome assembly of Solanum bulbocastanum strain 11H21.</title>
        <authorList>
            <person name="Hosaka A.J."/>
        </authorList>
    </citation>
    <scope>NUCLEOTIDE SEQUENCE [LARGE SCALE GENOMIC DNA]</scope>
    <source>
        <tissue evidence="1">Young leaves</tissue>
    </source>
</reference>
<evidence type="ECO:0000313" key="1">
    <source>
        <dbReference type="EMBL" id="KAK6777630.1"/>
    </source>
</evidence>
<evidence type="ECO:0000313" key="2">
    <source>
        <dbReference type="Proteomes" id="UP001371456"/>
    </source>
</evidence>
<protein>
    <submittedName>
        <fullName evidence="1">Uncharacterized protein</fullName>
    </submittedName>
</protein>
<comment type="caution">
    <text evidence="1">The sequence shown here is derived from an EMBL/GenBank/DDBJ whole genome shotgun (WGS) entry which is preliminary data.</text>
</comment>
<dbReference type="EMBL" id="JBANQN010000010">
    <property type="protein sequence ID" value="KAK6777630.1"/>
    <property type="molecule type" value="Genomic_DNA"/>
</dbReference>
<organism evidence="1 2">
    <name type="scientific">Solanum bulbocastanum</name>
    <name type="common">Wild potato</name>
    <dbReference type="NCBI Taxonomy" id="147425"/>
    <lineage>
        <taxon>Eukaryota</taxon>
        <taxon>Viridiplantae</taxon>
        <taxon>Streptophyta</taxon>
        <taxon>Embryophyta</taxon>
        <taxon>Tracheophyta</taxon>
        <taxon>Spermatophyta</taxon>
        <taxon>Magnoliopsida</taxon>
        <taxon>eudicotyledons</taxon>
        <taxon>Gunneridae</taxon>
        <taxon>Pentapetalae</taxon>
        <taxon>asterids</taxon>
        <taxon>lamiids</taxon>
        <taxon>Solanales</taxon>
        <taxon>Solanaceae</taxon>
        <taxon>Solanoideae</taxon>
        <taxon>Solaneae</taxon>
        <taxon>Solanum</taxon>
    </lineage>
</organism>
<sequence length="184" mass="21486">MVTRHPLPVYIFVIGPPITKAQEFHHQDVNHYVEIENDTKSIDVEMMSTKMKSLEDSMRGLRGFDSSQSVRCEELCTFPDVELLSDYKIRKFEKFNGIGNPFFYLKIYYEKLIGIGNNEGIRINLFNQSLTGKALEWISITKLKPKSIECFQECAIRWREEATRVHPLLEESEMIADFIQDQDL</sequence>
<keyword evidence="2" id="KW-1185">Reference proteome</keyword>
<name>A0AAN8SZU0_SOLBU</name>
<gene>
    <name evidence="1" type="ORF">RDI58_024348</name>
</gene>
<proteinExistence type="predicted"/>
<accession>A0AAN8SZU0</accession>